<organism evidence="2 3">
    <name type="scientific">Skeletonema marinoi</name>
    <dbReference type="NCBI Taxonomy" id="267567"/>
    <lineage>
        <taxon>Eukaryota</taxon>
        <taxon>Sar</taxon>
        <taxon>Stramenopiles</taxon>
        <taxon>Ochrophyta</taxon>
        <taxon>Bacillariophyta</taxon>
        <taxon>Coscinodiscophyceae</taxon>
        <taxon>Thalassiosirophycidae</taxon>
        <taxon>Thalassiosirales</taxon>
        <taxon>Skeletonemataceae</taxon>
        <taxon>Skeletonema</taxon>
        <taxon>Skeletonema marinoi-dohrnii complex</taxon>
    </lineage>
</organism>
<proteinExistence type="predicted"/>
<evidence type="ECO:0000256" key="1">
    <source>
        <dbReference type="SAM" id="MobiDB-lite"/>
    </source>
</evidence>
<dbReference type="EMBL" id="JATAAI010000008">
    <property type="protein sequence ID" value="KAK1743743.1"/>
    <property type="molecule type" value="Genomic_DNA"/>
</dbReference>
<protein>
    <submittedName>
        <fullName evidence="2">Uncharacterized protein</fullName>
    </submittedName>
</protein>
<evidence type="ECO:0000313" key="3">
    <source>
        <dbReference type="Proteomes" id="UP001224775"/>
    </source>
</evidence>
<name>A0AAD9DFI5_9STRA</name>
<feature type="compositionally biased region" description="Basic and acidic residues" evidence="1">
    <location>
        <begin position="74"/>
        <end position="86"/>
    </location>
</feature>
<keyword evidence="3" id="KW-1185">Reference proteome</keyword>
<reference evidence="2" key="1">
    <citation type="submission" date="2023-06" db="EMBL/GenBank/DDBJ databases">
        <title>Survivors Of The Sea: Transcriptome response of Skeletonema marinoi to long-term dormancy.</title>
        <authorList>
            <person name="Pinder M.I.M."/>
            <person name="Kourtchenko O."/>
            <person name="Robertson E.K."/>
            <person name="Larsson T."/>
            <person name="Maumus F."/>
            <person name="Osuna-Cruz C.M."/>
            <person name="Vancaester E."/>
            <person name="Stenow R."/>
            <person name="Vandepoele K."/>
            <person name="Ploug H."/>
            <person name="Bruchert V."/>
            <person name="Godhe A."/>
            <person name="Topel M."/>
        </authorList>
    </citation>
    <scope>NUCLEOTIDE SEQUENCE</scope>
    <source>
        <strain evidence="2">R05AC</strain>
    </source>
</reference>
<gene>
    <name evidence="2" type="ORF">QTG54_005340</name>
</gene>
<feature type="region of interest" description="Disordered" evidence="1">
    <location>
        <begin position="74"/>
        <end position="146"/>
    </location>
</feature>
<evidence type="ECO:0000313" key="2">
    <source>
        <dbReference type="EMBL" id="KAK1743743.1"/>
    </source>
</evidence>
<feature type="compositionally biased region" description="Basic and acidic residues" evidence="1">
    <location>
        <begin position="120"/>
        <end position="146"/>
    </location>
</feature>
<comment type="caution">
    <text evidence="2">The sequence shown here is derived from an EMBL/GenBank/DDBJ whole genome shotgun (WGS) entry which is preliminary data.</text>
</comment>
<accession>A0AAD9DFI5</accession>
<sequence>MAPLNTTRTLFEVRVGAYHTIEVLLQIRQSDISWWNSDLKNHERQLHKLLGRRVLPVECREEIEEFHSKRRIREERKAGFSEAQKDGKKKVVVGEANLKKKASRNKRGNASTKDKKKKGDAKSQKKQKTADNKKAKGADDVTKEKRSNRFRSWHMDNCFWIYNTTVL</sequence>
<dbReference type="Proteomes" id="UP001224775">
    <property type="component" value="Unassembled WGS sequence"/>
</dbReference>
<dbReference type="AlphaFoldDB" id="A0AAD9DFI5"/>